<dbReference type="GO" id="GO:0046872">
    <property type="term" value="F:metal ion binding"/>
    <property type="evidence" value="ECO:0007669"/>
    <property type="project" value="UniProtKB-KW"/>
</dbReference>
<feature type="region of interest" description="Disordered" evidence="5">
    <location>
        <begin position="268"/>
        <end position="288"/>
    </location>
</feature>
<reference evidence="7" key="1">
    <citation type="journal article" date="2022" name="G3 (Bethesda)">
        <title>High quality genome of the basidiomycete yeast Dioszegia hungarica PDD-24b-2 isolated from cloud water.</title>
        <authorList>
            <person name="Jarrige D."/>
            <person name="Haridas S."/>
            <person name="Bleykasten-Grosshans C."/>
            <person name="Joly M."/>
            <person name="Nadalig T."/>
            <person name="Sancelme M."/>
            <person name="Vuilleumier S."/>
            <person name="Grigoriev I.V."/>
            <person name="Amato P."/>
            <person name="Bringel F."/>
        </authorList>
    </citation>
    <scope>NUCLEOTIDE SEQUENCE</scope>
    <source>
        <strain evidence="7">PDD-24b-2</strain>
    </source>
</reference>
<keyword evidence="4" id="KW-0862">Zinc</keyword>
<evidence type="ECO:0000256" key="1">
    <source>
        <dbReference type="ARBA" id="ARBA00007749"/>
    </source>
</evidence>
<dbReference type="Pfam" id="PF00753">
    <property type="entry name" value="Lactamase_B"/>
    <property type="match status" value="1"/>
</dbReference>
<dbReference type="Gene3D" id="3.60.15.10">
    <property type="entry name" value="Ribonuclease Z/Hydroxyacylglutathione hydrolase-like"/>
    <property type="match status" value="1"/>
</dbReference>
<protein>
    <submittedName>
        <fullName evidence="7">Beta-lactamase-like protein</fullName>
    </submittedName>
</protein>
<dbReference type="SUPFAM" id="SSF56281">
    <property type="entry name" value="Metallo-hydrolase/oxidoreductase"/>
    <property type="match status" value="1"/>
</dbReference>
<dbReference type="Proteomes" id="UP001164286">
    <property type="component" value="Unassembled WGS sequence"/>
</dbReference>
<accession>A0AA38H6N8</accession>
<feature type="domain" description="Metallo-beta-lactamase" evidence="6">
    <location>
        <begin position="66"/>
        <end position="300"/>
    </location>
</feature>
<feature type="compositionally biased region" description="Pro residues" evidence="5">
    <location>
        <begin position="14"/>
        <end position="28"/>
    </location>
</feature>
<sequence>MAADEFKPNDPRLRPPFPSEYPWTPIPTPASDGAKVSIGLMESSRIRGPGVALSSFAKEGEEWTLPAFSFLVEHGDEAILFDLGCREDPENFTPVTKPALEKFKVEPQPHPVFRLRDGGYDLSRIKTVILSHKHFDHFGNLETVAAFDPLVVVGPGSLAGIGKGYPEDEKSIWPSGWLKDRRFAELPQPTEKKGDKWTVEGREGEKQWEKMACFEEGVDWFGDGSFWLIHAPGHIVGQMMGLARVTTSPPTYILLGADVAHSQETYLPVPSSASSSDPRGTEPVLNGKVPFLEDPVRGVHDIGTLTRMSAEEDIMVLLAHEAPALNVLPRWPEKLDEWKENGWKEKKQEGVEERAKERAAQV</sequence>
<feature type="compositionally biased region" description="Basic and acidic residues" evidence="5">
    <location>
        <begin position="1"/>
        <end position="13"/>
    </location>
</feature>
<feature type="region of interest" description="Disordered" evidence="5">
    <location>
        <begin position="339"/>
        <end position="362"/>
    </location>
</feature>
<evidence type="ECO:0000256" key="5">
    <source>
        <dbReference type="SAM" id="MobiDB-lite"/>
    </source>
</evidence>
<evidence type="ECO:0000256" key="4">
    <source>
        <dbReference type="ARBA" id="ARBA00022833"/>
    </source>
</evidence>
<dbReference type="GO" id="GO:0016787">
    <property type="term" value="F:hydrolase activity"/>
    <property type="evidence" value="ECO:0007669"/>
    <property type="project" value="UniProtKB-KW"/>
</dbReference>
<keyword evidence="2" id="KW-0479">Metal-binding</keyword>
<dbReference type="SMART" id="SM00849">
    <property type="entry name" value="Lactamase_B"/>
    <property type="match status" value="1"/>
</dbReference>
<comment type="caution">
    <text evidence="7">The sequence shown here is derived from an EMBL/GenBank/DDBJ whole genome shotgun (WGS) entry which is preliminary data.</text>
</comment>
<dbReference type="RefSeq" id="XP_052944855.1">
    <property type="nucleotide sequence ID" value="XM_053088533.1"/>
</dbReference>
<dbReference type="InterPro" id="IPR001279">
    <property type="entry name" value="Metallo-B-lactamas"/>
</dbReference>
<keyword evidence="8" id="KW-1185">Reference proteome</keyword>
<feature type="region of interest" description="Disordered" evidence="5">
    <location>
        <begin position="1"/>
        <end position="29"/>
    </location>
</feature>
<dbReference type="PANTHER" id="PTHR42978:SF5">
    <property type="entry name" value="METALLO-BETA-LACTAMASE DOMAIN-CONTAINING PROTEIN"/>
    <property type="match status" value="1"/>
</dbReference>
<comment type="similarity">
    <text evidence="1">Belongs to the metallo-beta-lactamase superfamily.</text>
</comment>
<dbReference type="EMBL" id="JAKWFO010000005">
    <property type="protein sequence ID" value="KAI9635078.1"/>
    <property type="molecule type" value="Genomic_DNA"/>
</dbReference>
<gene>
    <name evidence="7" type="ORF">MKK02DRAFT_32584</name>
</gene>
<dbReference type="InterPro" id="IPR051013">
    <property type="entry name" value="MBL_superfamily_lactonases"/>
</dbReference>
<proteinExistence type="inferred from homology"/>
<evidence type="ECO:0000313" key="7">
    <source>
        <dbReference type="EMBL" id="KAI9635078.1"/>
    </source>
</evidence>
<evidence type="ECO:0000259" key="6">
    <source>
        <dbReference type="SMART" id="SM00849"/>
    </source>
</evidence>
<dbReference type="PANTHER" id="PTHR42978">
    <property type="entry name" value="QUORUM-QUENCHING LACTONASE YTNP-RELATED-RELATED"/>
    <property type="match status" value="1"/>
</dbReference>
<dbReference type="GeneID" id="77727738"/>
<name>A0AA38H6N8_9TREE</name>
<organism evidence="7 8">
    <name type="scientific">Dioszegia hungarica</name>
    <dbReference type="NCBI Taxonomy" id="4972"/>
    <lineage>
        <taxon>Eukaryota</taxon>
        <taxon>Fungi</taxon>
        <taxon>Dikarya</taxon>
        <taxon>Basidiomycota</taxon>
        <taxon>Agaricomycotina</taxon>
        <taxon>Tremellomycetes</taxon>
        <taxon>Tremellales</taxon>
        <taxon>Bulleribasidiaceae</taxon>
        <taxon>Dioszegia</taxon>
    </lineage>
</organism>
<dbReference type="AlphaFoldDB" id="A0AA38H6N8"/>
<evidence type="ECO:0000313" key="8">
    <source>
        <dbReference type="Proteomes" id="UP001164286"/>
    </source>
</evidence>
<evidence type="ECO:0000256" key="2">
    <source>
        <dbReference type="ARBA" id="ARBA00022723"/>
    </source>
</evidence>
<dbReference type="InterPro" id="IPR036866">
    <property type="entry name" value="RibonucZ/Hydroxyglut_hydro"/>
</dbReference>
<dbReference type="CDD" id="cd07730">
    <property type="entry name" value="metallo-hydrolase-like_MBL-fold"/>
    <property type="match status" value="1"/>
</dbReference>
<evidence type="ECO:0000256" key="3">
    <source>
        <dbReference type="ARBA" id="ARBA00022801"/>
    </source>
</evidence>
<keyword evidence="3" id="KW-0378">Hydrolase</keyword>